<gene>
    <name evidence="7" type="ORF">RZO55_04365</name>
</gene>
<comment type="similarity">
    <text evidence="1 5">Belongs to the peptidase S8 family.</text>
</comment>
<dbReference type="InterPro" id="IPR034045">
    <property type="entry name" value="Pep_S8_CspA-like"/>
</dbReference>
<evidence type="ECO:0000256" key="1">
    <source>
        <dbReference type="ARBA" id="ARBA00011073"/>
    </source>
</evidence>
<evidence type="ECO:0000256" key="4">
    <source>
        <dbReference type="ARBA" id="ARBA00022825"/>
    </source>
</evidence>
<keyword evidence="8" id="KW-1185">Reference proteome</keyword>
<dbReference type="CDD" id="cd07478">
    <property type="entry name" value="Peptidases_S8_CspA-like"/>
    <property type="match status" value="1"/>
</dbReference>
<dbReference type="PROSITE" id="PS51892">
    <property type="entry name" value="SUBTILASE"/>
    <property type="match status" value="1"/>
</dbReference>
<organism evidence="7 8">
    <name type="scientific">Clostridium boliviensis</name>
    <dbReference type="NCBI Taxonomy" id="318465"/>
    <lineage>
        <taxon>Bacteria</taxon>
        <taxon>Bacillati</taxon>
        <taxon>Bacillota</taxon>
        <taxon>Clostridia</taxon>
        <taxon>Eubacteriales</taxon>
        <taxon>Clostridiaceae</taxon>
        <taxon>Clostridium</taxon>
    </lineage>
</organism>
<evidence type="ECO:0000313" key="7">
    <source>
        <dbReference type="EMBL" id="MDW2796813.1"/>
    </source>
</evidence>
<dbReference type="RefSeq" id="WP_318063078.1">
    <property type="nucleotide sequence ID" value="NZ_JAWONS010000099.1"/>
</dbReference>
<keyword evidence="4" id="KW-0720">Serine protease</keyword>
<sequence length="557" mass="61483">MLKILDNDYYDLIINTISVPSYDTGDNITLLTERSSLLHIPTAEAEPCDLGVRPYSTFPSLYTPESTISIEKSGIGTVQRNPFLNLNGQGVLMGFVDTGIDYLHNAFRNADGTTRIVSIWDQTVQTGTIPEGFTFGSEYNSETINLALSSEDPLSIVPTVDTNGHGTAMASIAAGSYTADQTFTGIVPSSQIIIVKLKEAKNNLKNIFLIPEDAYCFQESDIILGIRYLLLTAQKLSLPLVICIALGTSQGSHDGKGVLSSYLTYLVQLPGVGISVSAGNEGNKQRHYFNSTSVIPFYNDFELRIGEDDKEFWMEIWPYAPERISIDISTPNRESTQRIYPSIADCRRFNFIFTQSVVWVNNIIFEEETGDQLILIRFLNPQPGVWYFRAQSLEDEPFSFHCWLPNGNLISDNTFFLVPNPDTTITSPGNGVSQLTVTAYNQFTDSILPESSRGYTRTGLVKPDIAAPGYQIPCAVPGNQYGTATGTGAASAHSAGIIAMVLEWGITRRNYTTLTGYDVNRLLIRGAQRSTSDVYPNNVWGYGTINVNNLFERLTNL</sequence>
<proteinExistence type="inferred from homology"/>
<comment type="caution">
    <text evidence="7">The sequence shown here is derived from an EMBL/GenBank/DDBJ whole genome shotgun (WGS) entry which is preliminary data.</text>
</comment>
<dbReference type="InterPro" id="IPR017310">
    <property type="entry name" value="Pept_S8A_subtilisin_clostridia"/>
</dbReference>
<dbReference type="SUPFAM" id="SSF52743">
    <property type="entry name" value="Subtilisin-like"/>
    <property type="match status" value="1"/>
</dbReference>
<name>A0ABU4GIN5_9CLOT</name>
<dbReference type="Gene3D" id="2.60.120.1290">
    <property type="match status" value="1"/>
</dbReference>
<dbReference type="PIRSF" id="PIRSF037894">
    <property type="entry name" value="Subtilisin_rel_CspABC"/>
    <property type="match status" value="1"/>
</dbReference>
<dbReference type="GO" id="GO:0016787">
    <property type="term" value="F:hydrolase activity"/>
    <property type="evidence" value="ECO:0007669"/>
    <property type="project" value="UniProtKB-KW"/>
</dbReference>
<feature type="domain" description="Peptidase S8/S53" evidence="6">
    <location>
        <begin position="420"/>
        <end position="543"/>
    </location>
</feature>
<evidence type="ECO:0000259" key="6">
    <source>
        <dbReference type="Pfam" id="PF00082"/>
    </source>
</evidence>
<dbReference type="Gene3D" id="3.40.50.200">
    <property type="entry name" value="Peptidase S8/S53 domain"/>
    <property type="match status" value="1"/>
</dbReference>
<protein>
    <submittedName>
        <fullName evidence="7">S8 family peptidase</fullName>
        <ecNumber evidence="7">3.4.-.-</ecNumber>
    </submittedName>
</protein>
<dbReference type="PANTHER" id="PTHR43806">
    <property type="entry name" value="PEPTIDASE S8"/>
    <property type="match status" value="1"/>
</dbReference>
<dbReference type="InterPro" id="IPR036852">
    <property type="entry name" value="Peptidase_S8/S53_dom_sf"/>
</dbReference>
<evidence type="ECO:0000256" key="3">
    <source>
        <dbReference type="ARBA" id="ARBA00022801"/>
    </source>
</evidence>
<dbReference type="Proteomes" id="UP001276854">
    <property type="component" value="Unassembled WGS sequence"/>
</dbReference>
<reference evidence="7 8" key="1">
    <citation type="submission" date="2023-10" db="EMBL/GenBank/DDBJ databases">
        <title>A novel Glycoside Hydrolase 43-Like Enzyme from Clostrdium boliviensis is an Endo-xylanase, and a Candidate for Xylooligosaccharides Production from Different Xylan Substrates.</title>
        <authorList>
            <person name="Alvarez M.T."/>
            <person name="Rocabado-Villegas L.R."/>
            <person name="Salas-Veizaga D.M."/>
            <person name="Linares-Pasten J.A."/>
            <person name="Gudmundsdottir E.E."/>
            <person name="Hreggvidsson G.O."/>
            <person name="Adlercreutz P."/>
            <person name="Nordberg Karlsson E."/>
        </authorList>
    </citation>
    <scope>NUCLEOTIDE SEQUENCE [LARGE SCALE GENOMIC DNA]</scope>
    <source>
        <strain evidence="7 8">E-1</strain>
    </source>
</reference>
<dbReference type="Pfam" id="PF00082">
    <property type="entry name" value="Peptidase_S8"/>
    <property type="match status" value="2"/>
</dbReference>
<keyword evidence="2" id="KW-0645">Protease</keyword>
<keyword evidence="3 7" id="KW-0378">Hydrolase</keyword>
<evidence type="ECO:0000256" key="2">
    <source>
        <dbReference type="ARBA" id="ARBA00022670"/>
    </source>
</evidence>
<dbReference type="InterPro" id="IPR050131">
    <property type="entry name" value="Peptidase_S8_subtilisin-like"/>
</dbReference>
<dbReference type="EMBL" id="JAWONS010000099">
    <property type="protein sequence ID" value="MDW2796813.1"/>
    <property type="molecule type" value="Genomic_DNA"/>
</dbReference>
<dbReference type="PANTHER" id="PTHR43806:SF11">
    <property type="entry name" value="CEREVISIN-RELATED"/>
    <property type="match status" value="1"/>
</dbReference>
<dbReference type="PRINTS" id="PR00723">
    <property type="entry name" value="SUBTILISIN"/>
</dbReference>
<dbReference type="InterPro" id="IPR015500">
    <property type="entry name" value="Peptidase_S8_subtilisin-rel"/>
</dbReference>
<feature type="domain" description="Peptidase S8/S53" evidence="6">
    <location>
        <begin position="88"/>
        <end position="284"/>
    </location>
</feature>
<comment type="caution">
    <text evidence="5">Lacks conserved residue(s) required for the propagation of feature annotation.</text>
</comment>
<evidence type="ECO:0000256" key="5">
    <source>
        <dbReference type="PROSITE-ProRule" id="PRU01240"/>
    </source>
</evidence>
<dbReference type="EC" id="3.4.-.-" evidence="7"/>
<evidence type="ECO:0000313" key="8">
    <source>
        <dbReference type="Proteomes" id="UP001276854"/>
    </source>
</evidence>
<accession>A0ABU4GIN5</accession>
<dbReference type="InterPro" id="IPR000209">
    <property type="entry name" value="Peptidase_S8/S53_dom"/>
</dbReference>